<dbReference type="Pfam" id="PF12704">
    <property type="entry name" value="MacB_PCD"/>
    <property type="match status" value="2"/>
</dbReference>
<gene>
    <name evidence="9" type="ORF">GCM10009119_42370</name>
</gene>
<feature type="transmembrane region" description="Helical" evidence="6">
    <location>
        <begin position="767"/>
        <end position="792"/>
    </location>
</feature>
<comment type="subcellular location">
    <subcellularLocation>
        <location evidence="1">Cell membrane</location>
        <topology evidence="1">Multi-pass membrane protein</topology>
    </subcellularLocation>
</comment>
<evidence type="ECO:0000256" key="2">
    <source>
        <dbReference type="ARBA" id="ARBA00022475"/>
    </source>
</evidence>
<keyword evidence="4 6" id="KW-1133">Transmembrane helix</keyword>
<feature type="domain" description="MacB-like periplasmic core" evidence="8">
    <location>
        <begin position="440"/>
        <end position="648"/>
    </location>
</feature>
<feature type="domain" description="ABC3 transporter permease C-terminal" evidence="7">
    <location>
        <begin position="300"/>
        <end position="414"/>
    </location>
</feature>
<evidence type="ECO:0000313" key="9">
    <source>
        <dbReference type="EMBL" id="GAA0881267.1"/>
    </source>
</evidence>
<feature type="transmembrane region" description="Helical" evidence="6">
    <location>
        <begin position="21"/>
        <end position="42"/>
    </location>
</feature>
<keyword evidence="10" id="KW-1185">Reference proteome</keyword>
<dbReference type="InterPro" id="IPR050250">
    <property type="entry name" value="Macrolide_Exporter_MacB"/>
</dbReference>
<dbReference type="Pfam" id="PF02687">
    <property type="entry name" value="FtsX"/>
    <property type="match status" value="2"/>
</dbReference>
<organism evidence="9 10">
    <name type="scientific">Algoriphagus jejuensis</name>
    <dbReference type="NCBI Taxonomy" id="419934"/>
    <lineage>
        <taxon>Bacteria</taxon>
        <taxon>Pseudomonadati</taxon>
        <taxon>Bacteroidota</taxon>
        <taxon>Cytophagia</taxon>
        <taxon>Cytophagales</taxon>
        <taxon>Cyclobacteriaceae</taxon>
        <taxon>Algoriphagus</taxon>
    </lineage>
</organism>
<dbReference type="PANTHER" id="PTHR30572:SF18">
    <property type="entry name" value="ABC-TYPE MACROLIDE FAMILY EXPORT SYSTEM PERMEASE COMPONENT 2"/>
    <property type="match status" value="1"/>
</dbReference>
<feature type="transmembrane region" description="Helical" evidence="6">
    <location>
        <begin position="390"/>
        <end position="413"/>
    </location>
</feature>
<dbReference type="EMBL" id="BAAAFI010000049">
    <property type="protein sequence ID" value="GAA0881267.1"/>
    <property type="molecule type" value="Genomic_DNA"/>
</dbReference>
<dbReference type="InterPro" id="IPR025857">
    <property type="entry name" value="MacB_PCD"/>
</dbReference>
<evidence type="ECO:0000256" key="6">
    <source>
        <dbReference type="SAM" id="Phobius"/>
    </source>
</evidence>
<name>A0ABN1N5N1_9BACT</name>
<feature type="domain" description="MacB-like periplasmic core" evidence="8">
    <location>
        <begin position="20"/>
        <end position="252"/>
    </location>
</feature>
<sequence>MLKNYFKIAWRNITRNKLRTLIHVLGLSLGISICFLIFNLVFHSYSYDTFHPDVDRIYRVNTISQWGEESYPNSGTPGPLGEVIQDEISAVEDKARLYTMSQTLVANPDKNQVYGRIEGVTFADPGFFRIFPRKWLAGNPETAMDAPYSAVISEASLHRYFPGSDPAAVLGKDLLWVDSDTIIAQVTGVVEDFEEHSDFDFTDFISFSTIKKSETEDWYGLHSWGNVNSNSQLFVKVSEGNEKESLDRALEPIVAKNYEKNEEEEGKTSFFMEPLSELHFTHNYSDTTVSKVFLQGLIYIGLIILVLAALNFINLETAQAIGRAKEVGIRKTLGGRRPQLIIQFLTETYLIVLFATVFGLVFVEVLKILFSDYLPAEFQIHHLSGINLGFYLVFPLMITLISGIYPSMVLSGYQPQRALKGESSGHRRFSVGVFMRKNLTVLQFSASIAFIILVLVLNQQIRYVSSQPLGFEKEELMYASVPFLTPPDKMIQLQERLNQKSSVKGASLSGNLVTSSSLWTSDASVPMDTTEVEISIQVMNVDSAFSRVNGVPMLAGNAGSNRQDEVVVNENFLMEVGFATPEAAIGMSLKYNDRENKIVGVISNFHSRTLREEIRPLVLTVNPQYFQSITVKLEKGQNLALVKQELEASYKEIYPYEEVEFKFLDTQIEQFYKEDLRIRNVLGGACILAILISAMGLFGLSSYTIAQRTKEISIRKVLGATVLQILSLISKEYVLLVLVSFALAVYPAYYFLSDWLNGFTYKISMPFALFALSGVGVMAICLLIVGLHSYVAAQTNPAKVLKDE</sequence>
<feature type="transmembrane region" description="Helical" evidence="6">
    <location>
        <begin position="681"/>
        <end position="706"/>
    </location>
</feature>
<feature type="transmembrane region" description="Helical" evidence="6">
    <location>
        <begin position="733"/>
        <end position="752"/>
    </location>
</feature>
<feature type="domain" description="ABC3 transporter permease C-terminal" evidence="7">
    <location>
        <begin position="687"/>
        <end position="797"/>
    </location>
</feature>
<keyword evidence="3 6" id="KW-0812">Transmembrane</keyword>
<comment type="caution">
    <text evidence="9">The sequence shown here is derived from an EMBL/GenBank/DDBJ whole genome shotgun (WGS) entry which is preliminary data.</text>
</comment>
<proteinExistence type="predicted"/>
<dbReference type="InterPro" id="IPR003838">
    <property type="entry name" value="ABC3_permease_C"/>
</dbReference>
<evidence type="ECO:0000259" key="7">
    <source>
        <dbReference type="Pfam" id="PF02687"/>
    </source>
</evidence>
<keyword evidence="2" id="KW-1003">Cell membrane</keyword>
<dbReference type="PANTHER" id="PTHR30572">
    <property type="entry name" value="MEMBRANE COMPONENT OF TRANSPORTER-RELATED"/>
    <property type="match status" value="1"/>
</dbReference>
<feature type="transmembrane region" description="Helical" evidence="6">
    <location>
        <begin position="434"/>
        <end position="457"/>
    </location>
</feature>
<feature type="transmembrane region" description="Helical" evidence="6">
    <location>
        <begin position="349"/>
        <end position="370"/>
    </location>
</feature>
<evidence type="ECO:0000313" key="10">
    <source>
        <dbReference type="Proteomes" id="UP001500469"/>
    </source>
</evidence>
<evidence type="ECO:0000256" key="5">
    <source>
        <dbReference type="ARBA" id="ARBA00023136"/>
    </source>
</evidence>
<evidence type="ECO:0000256" key="4">
    <source>
        <dbReference type="ARBA" id="ARBA00022989"/>
    </source>
</evidence>
<evidence type="ECO:0000259" key="8">
    <source>
        <dbReference type="Pfam" id="PF12704"/>
    </source>
</evidence>
<dbReference type="Proteomes" id="UP001500469">
    <property type="component" value="Unassembled WGS sequence"/>
</dbReference>
<feature type="transmembrane region" description="Helical" evidence="6">
    <location>
        <begin position="292"/>
        <end position="313"/>
    </location>
</feature>
<evidence type="ECO:0000256" key="3">
    <source>
        <dbReference type="ARBA" id="ARBA00022692"/>
    </source>
</evidence>
<protein>
    <submittedName>
        <fullName evidence="9">ABC transporter permease</fullName>
    </submittedName>
</protein>
<evidence type="ECO:0000256" key="1">
    <source>
        <dbReference type="ARBA" id="ARBA00004651"/>
    </source>
</evidence>
<accession>A0ABN1N5N1</accession>
<reference evidence="9 10" key="1">
    <citation type="journal article" date="2019" name="Int. J. Syst. Evol. Microbiol.">
        <title>The Global Catalogue of Microorganisms (GCM) 10K type strain sequencing project: providing services to taxonomists for standard genome sequencing and annotation.</title>
        <authorList>
            <consortium name="The Broad Institute Genomics Platform"/>
            <consortium name="The Broad Institute Genome Sequencing Center for Infectious Disease"/>
            <person name="Wu L."/>
            <person name="Ma J."/>
        </authorList>
    </citation>
    <scope>NUCLEOTIDE SEQUENCE [LARGE SCALE GENOMIC DNA]</scope>
    <source>
        <strain evidence="9 10">JCM 16112</strain>
    </source>
</reference>
<dbReference type="RefSeq" id="WP_343855071.1">
    <property type="nucleotide sequence ID" value="NZ_BAAAFI010000049.1"/>
</dbReference>
<keyword evidence="5 6" id="KW-0472">Membrane</keyword>